<name>A0ABS8G6B9_9ALTE</name>
<evidence type="ECO:0000259" key="8">
    <source>
        <dbReference type="Pfam" id="PF02687"/>
    </source>
</evidence>
<reference evidence="10 11" key="1">
    <citation type="submission" date="2021-10" db="EMBL/GenBank/DDBJ databases">
        <title>Draft genome of Aestuariibacter halophilus JC2043.</title>
        <authorList>
            <person name="Emsley S.A."/>
            <person name="Pfannmuller K.M."/>
            <person name="Ushijima B."/>
            <person name="Saw J.H."/>
            <person name="Videau P."/>
        </authorList>
    </citation>
    <scope>NUCLEOTIDE SEQUENCE [LARGE SCALE GENOMIC DNA]</scope>
    <source>
        <strain evidence="10 11">JC2043</strain>
    </source>
</reference>
<evidence type="ECO:0000259" key="9">
    <source>
        <dbReference type="Pfam" id="PF12704"/>
    </source>
</evidence>
<evidence type="ECO:0000256" key="3">
    <source>
        <dbReference type="ARBA" id="ARBA00022692"/>
    </source>
</evidence>
<keyword evidence="4 7" id="KW-1133">Transmembrane helix</keyword>
<keyword evidence="2" id="KW-1003">Cell membrane</keyword>
<evidence type="ECO:0000256" key="1">
    <source>
        <dbReference type="ARBA" id="ARBA00004651"/>
    </source>
</evidence>
<evidence type="ECO:0000256" key="4">
    <source>
        <dbReference type="ARBA" id="ARBA00022989"/>
    </source>
</evidence>
<evidence type="ECO:0000313" key="10">
    <source>
        <dbReference type="EMBL" id="MCC2616132.1"/>
    </source>
</evidence>
<sequence length="410" mass="45208">MTAMYMDTLFTAVRSINAYALRSLLSSLGIAVSVGAMIAVVSVIQGFSSKVSGQFEGFGANSLTIQPVFDYQAQLRGKYATLRASDLDIIRDNVQGIDAITPEITVVGRYSAQAGYQGKVINTDVRGTTATWKELFLRYPDKGRFITTADDAYRRKVAVVGHQVVKDLALPDDPTGEYLQIENEWFRIIGVLDKRGKNLGMNQDDLILIPFNTAISLTEFEISPSFWFQMQVLDMEKMQAVQQRIRMLLRKNHGLKKGEEDDFEILTADQFMDSFKSITQTITIVLGGIVSISMIVGGIGIMNTMIMSVTERTREIGIAKALGAPRKMLLLQFLLEAVILSLYGGVTGIALGYVLSELIAFFAQFPSPVIPVWIVLFSMGFSVVIGVLFGFTPAFKAANLEPIDALKFQS</sequence>
<dbReference type="PANTHER" id="PTHR30572:SF4">
    <property type="entry name" value="ABC TRANSPORTER PERMEASE YTRF"/>
    <property type="match status" value="1"/>
</dbReference>
<dbReference type="EMBL" id="JAJEWP010000001">
    <property type="protein sequence ID" value="MCC2616132.1"/>
    <property type="molecule type" value="Genomic_DNA"/>
</dbReference>
<comment type="similarity">
    <text evidence="6">Belongs to the ABC-4 integral membrane protein family.</text>
</comment>
<evidence type="ECO:0000313" key="11">
    <source>
        <dbReference type="Proteomes" id="UP001520878"/>
    </source>
</evidence>
<evidence type="ECO:0000256" key="2">
    <source>
        <dbReference type="ARBA" id="ARBA00022475"/>
    </source>
</evidence>
<comment type="subcellular location">
    <subcellularLocation>
        <location evidence="1">Cell membrane</location>
        <topology evidence="1">Multi-pass membrane protein</topology>
    </subcellularLocation>
</comment>
<dbReference type="PANTHER" id="PTHR30572">
    <property type="entry name" value="MEMBRANE COMPONENT OF TRANSPORTER-RELATED"/>
    <property type="match status" value="1"/>
</dbReference>
<dbReference type="Pfam" id="PF12704">
    <property type="entry name" value="MacB_PCD"/>
    <property type="match status" value="1"/>
</dbReference>
<dbReference type="InterPro" id="IPR050250">
    <property type="entry name" value="Macrolide_Exporter_MacB"/>
</dbReference>
<feature type="domain" description="MacB-like periplasmic core" evidence="9">
    <location>
        <begin position="23"/>
        <end position="246"/>
    </location>
</feature>
<evidence type="ECO:0000256" key="6">
    <source>
        <dbReference type="ARBA" id="ARBA00038076"/>
    </source>
</evidence>
<gene>
    <name evidence="10" type="ORF">LJ739_07765</name>
</gene>
<feature type="transmembrane region" description="Helical" evidence="7">
    <location>
        <begin position="284"/>
        <end position="309"/>
    </location>
</feature>
<feature type="domain" description="ABC3 transporter permease C-terminal" evidence="8">
    <location>
        <begin position="289"/>
        <end position="402"/>
    </location>
</feature>
<feature type="transmembrane region" description="Helical" evidence="7">
    <location>
        <begin position="21"/>
        <end position="44"/>
    </location>
</feature>
<keyword evidence="11" id="KW-1185">Reference proteome</keyword>
<dbReference type="InterPro" id="IPR003838">
    <property type="entry name" value="ABC3_permease_C"/>
</dbReference>
<dbReference type="Proteomes" id="UP001520878">
    <property type="component" value="Unassembled WGS sequence"/>
</dbReference>
<dbReference type="Pfam" id="PF02687">
    <property type="entry name" value="FtsX"/>
    <property type="match status" value="1"/>
</dbReference>
<evidence type="ECO:0000256" key="5">
    <source>
        <dbReference type="ARBA" id="ARBA00023136"/>
    </source>
</evidence>
<keyword evidence="5 7" id="KW-0472">Membrane</keyword>
<proteinExistence type="inferred from homology"/>
<comment type="caution">
    <text evidence="10">The sequence shown here is derived from an EMBL/GenBank/DDBJ whole genome shotgun (WGS) entry which is preliminary data.</text>
</comment>
<organism evidence="10 11">
    <name type="scientific">Fluctibacter halophilus</name>
    <dbReference type="NCBI Taxonomy" id="226011"/>
    <lineage>
        <taxon>Bacteria</taxon>
        <taxon>Pseudomonadati</taxon>
        <taxon>Pseudomonadota</taxon>
        <taxon>Gammaproteobacteria</taxon>
        <taxon>Alteromonadales</taxon>
        <taxon>Alteromonadaceae</taxon>
        <taxon>Fluctibacter</taxon>
    </lineage>
</organism>
<feature type="transmembrane region" description="Helical" evidence="7">
    <location>
        <begin position="370"/>
        <end position="391"/>
    </location>
</feature>
<protein>
    <submittedName>
        <fullName evidence="10">ABC transporter permease</fullName>
    </submittedName>
</protein>
<dbReference type="RefSeq" id="WP_229158829.1">
    <property type="nucleotide sequence ID" value="NZ_JAJEWP010000001.1"/>
</dbReference>
<feature type="transmembrane region" description="Helical" evidence="7">
    <location>
        <begin position="329"/>
        <end position="355"/>
    </location>
</feature>
<dbReference type="InterPro" id="IPR025857">
    <property type="entry name" value="MacB_PCD"/>
</dbReference>
<accession>A0ABS8G6B9</accession>
<evidence type="ECO:0000256" key="7">
    <source>
        <dbReference type="SAM" id="Phobius"/>
    </source>
</evidence>
<keyword evidence="3 7" id="KW-0812">Transmembrane</keyword>